<dbReference type="AlphaFoldDB" id="A0ABD0XSB2"/>
<evidence type="ECO:0000313" key="9">
    <source>
        <dbReference type="EMBL" id="KAL1110066.1"/>
    </source>
</evidence>
<dbReference type="Gene3D" id="1.10.10.200">
    <property type="match status" value="1"/>
</dbReference>
<dbReference type="FunFam" id="1.10.10.200:FF:000001">
    <property type="entry name" value="Probable transcriptional regulatory protein YebC"/>
    <property type="match status" value="1"/>
</dbReference>
<dbReference type="Proteomes" id="UP001558652">
    <property type="component" value="Unassembled WGS sequence"/>
</dbReference>
<comment type="caution">
    <text evidence="9">The sequence shown here is derived from an EMBL/GenBank/DDBJ whole genome shotgun (WGS) entry which is preliminary data.</text>
</comment>
<reference evidence="9 10" key="1">
    <citation type="submission" date="2024-07" db="EMBL/GenBank/DDBJ databases">
        <title>Chromosome-level genome assembly of the water stick insect Ranatra chinensis (Heteroptera: Nepidae).</title>
        <authorList>
            <person name="Liu X."/>
        </authorList>
    </citation>
    <scope>NUCLEOTIDE SEQUENCE [LARGE SCALE GENOMIC DNA]</scope>
    <source>
        <strain evidence="9">Cailab_2021Rc</strain>
        <tissue evidence="9">Muscle</tissue>
    </source>
</reference>
<evidence type="ECO:0000256" key="6">
    <source>
        <dbReference type="SAM" id="MobiDB-lite"/>
    </source>
</evidence>
<evidence type="ECO:0000313" key="10">
    <source>
        <dbReference type="Proteomes" id="UP001558652"/>
    </source>
</evidence>
<keyword evidence="2" id="KW-0963">Cytoplasm</keyword>
<evidence type="ECO:0008006" key="11">
    <source>
        <dbReference type="Google" id="ProtNLM"/>
    </source>
</evidence>
<dbReference type="InterPro" id="IPR017856">
    <property type="entry name" value="Integrase-like_N"/>
</dbReference>
<dbReference type="InterPro" id="IPR002876">
    <property type="entry name" value="Transcrip_reg_TACO1-like"/>
</dbReference>
<evidence type="ECO:0000256" key="5">
    <source>
        <dbReference type="ARBA" id="ARBA00023163"/>
    </source>
</evidence>
<evidence type="ECO:0000259" key="7">
    <source>
        <dbReference type="Pfam" id="PF01709"/>
    </source>
</evidence>
<dbReference type="InterPro" id="IPR048300">
    <property type="entry name" value="TACO1_YebC-like_2nd/3rd_dom"/>
</dbReference>
<dbReference type="Pfam" id="PF01709">
    <property type="entry name" value="Transcrip_reg"/>
    <property type="match status" value="1"/>
</dbReference>
<keyword evidence="5" id="KW-0804">Transcription</keyword>
<keyword evidence="10" id="KW-1185">Reference proteome</keyword>
<dbReference type="PANTHER" id="PTHR12532">
    <property type="entry name" value="TRANSLATIONAL ACTIVATOR OF CYTOCHROME C OXIDASE 1"/>
    <property type="match status" value="1"/>
</dbReference>
<evidence type="ECO:0000256" key="2">
    <source>
        <dbReference type="ARBA" id="ARBA00022490"/>
    </source>
</evidence>
<evidence type="ECO:0000256" key="3">
    <source>
        <dbReference type="ARBA" id="ARBA00023015"/>
    </source>
</evidence>
<evidence type="ECO:0000256" key="4">
    <source>
        <dbReference type="ARBA" id="ARBA00023125"/>
    </source>
</evidence>
<dbReference type="NCBIfam" id="TIGR01033">
    <property type="entry name" value="YebC/PmpR family DNA-binding transcriptional regulator"/>
    <property type="match status" value="1"/>
</dbReference>
<sequence length="247" mass="27159">MAGHSKWANIKHRKAAQDAKRGKVFTKIGRELTVAAKLGGGDPSSNSRLRLALEKARAANMPKDNVERAIKKGTGEGGDQNYEEITYEIYGPAGVGVLVRVLTDNRNRSITDVRTVATKRGCTMAEAGSVSWQFDMKGVIEVDEKLANEDEIMETALEHGAEDVETVDGLYIITTEPKDFEDVRSAIAEKGIEMSFAEVTMKPKSTTKVELEDAKKIIALVDALEDLDDVQEVYGNYDIDDSLFEDL</sequence>
<dbReference type="PANTHER" id="PTHR12532:SF6">
    <property type="entry name" value="TRANSCRIPTIONAL REGULATORY PROTEIN YEBC-RELATED"/>
    <property type="match status" value="1"/>
</dbReference>
<protein>
    <recommendedName>
        <fullName evidence="11">Transcriptional regulatory protein</fullName>
    </recommendedName>
</protein>
<dbReference type="HAMAP" id="MF_00693">
    <property type="entry name" value="Transcrip_reg_TACO1"/>
    <property type="match status" value="1"/>
</dbReference>
<dbReference type="EMBL" id="JBFDAA010000025">
    <property type="protein sequence ID" value="KAL1110066.1"/>
    <property type="molecule type" value="Genomic_DNA"/>
</dbReference>
<proteinExistence type="inferred from homology"/>
<dbReference type="NCBIfam" id="NF009044">
    <property type="entry name" value="PRK12378.1"/>
    <property type="match status" value="1"/>
</dbReference>
<feature type="region of interest" description="Disordered" evidence="6">
    <location>
        <begin position="1"/>
        <end position="21"/>
    </location>
</feature>
<dbReference type="InterPro" id="IPR026564">
    <property type="entry name" value="Transcrip_reg_TACO1-like_dom3"/>
</dbReference>
<dbReference type="SUPFAM" id="SSF75625">
    <property type="entry name" value="YebC-like"/>
    <property type="match status" value="1"/>
</dbReference>
<dbReference type="NCBIfam" id="NF001030">
    <property type="entry name" value="PRK00110.1"/>
    <property type="match status" value="1"/>
</dbReference>
<evidence type="ECO:0000259" key="8">
    <source>
        <dbReference type="Pfam" id="PF20772"/>
    </source>
</evidence>
<keyword evidence="3" id="KW-0805">Transcription regulation</keyword>
<organism evidence="9 10">
    <name type="scientific">Ranatra chinensis</name>
    <dbReference type="NCBI Taxonomy" id="642074"/>
    <lineage>
        <taxon>Eukaryota</taxon>
        <taxon>Metazoa</taxon>
        <taxon>Ecdysozoa</taxon>
        <taxon>Arthropoda</taxon>
        <taxon>Hexapoda</taxon>
        <taxon>Insecta</taxon>
        <taxon>Pterygota</taxon>
        <taxon>Neoptera</taxon>
        <taxon>Paraneoptera</taxon>
        <taxon>Hemiptera</taxon>
        <taxon>Heteroptera</taxon>
        <taxon>Panheteroptera</taxon>
        <taxon>Nepomorpha</taxon>
        <taxon>Nepidae</taxon>
        <taxon>Ranatrinae</taxon>
        <taxon>Ranatra</taxon>
    </lineage>
</organism>
<comment type="similarity">
    <text evidence="1">Belongs to the TACO1 family.</text>
</comment>
<accession>A0ABD0XSB2</accession>
<dbReference type="GO" id="GO:0003677">
    <property type="term" value="F:DNA binding"/>
    <property type="evidence" value="ECO:0007669"/>
    <property type="project" value="UniProtKB-KW"/>
</dbReference>
<dbReference type="FunFam" id="3.30.70.980:FF:000002">
    <property type="entry name" value="Probable transcriptional regulatory protein YebC"/>
    <property type="match status" value="1"/>
</dbReference>
<dbReference type="InterPro" id="IPR049083">
    <property type="entry name" value="TACO1_YebC_N"/>
</dbReference>
<dbReference type="Pfam" id="PF20772">
    <property type="entry name" value="TACO1_YebC_N"/>
    <property type="match status" value="1"/>
</dbReference>
<keyword evidence="4" id="KW-0238">DNA-binding</keyword>
<gene>
    <name evidence="9" type="ORF">AAG570_014046</name>
</gene>
<feature type="domain" description="TACO1/YebC-like second and third" evidence="7">
    <location>
        <begin position="82"/>
        <end position="236"/>
    </location>
</feature>
<feature type="domain" description="TACO1/YebC-like N-terminal" evidence="8">
    <location>
        <begin position="5"/>
        <end position="76"/>
    </location>
</feature>
<name>A0ABD0XSB2_9HEMI</name>
<dbReference type="InterPro" id="IPR029072">
    <property type="entry name" value="YebC-like"/>
</dbReference>
<dbReference type="Gene3D" id="3.30.70.980">
    <property type="match status" value="2"/>
</dbReference>
<evidence type="ECO:0000256" key="1">
    <source>
        <dbReference type="ARBA" id="ARBA00008724"/>
    </source>
</evidence>